<dbReference type="CDD" id="cd10787">
    <property type="entry name" value="LamB_YcsF_like"/>
    <property type="match status" value="1"/>
</dbReference>
<sequence>MRIDFNCDLGEGCGDDAAIIPLVTSASIACGAHAGDEATMRTTLRLCREHGVAAGAHPGYPDRATFGRVDMPLPVAEIERLVAAQLTLLADIAASEGVRLAHVKPHGALYNRAARDRSVADAIAGAVFRIDPQLILVGLSGSQLTAAGEAAGLRIAHEVFAERRYEADGTLTPRSHPDAVIHDLDAAIAQVRGFVRDGGVIARTGEPIALRADTLCLHGDRADAAPFARAIREALQADGVRIAAVGAPA</sequence>
<dbReference type="InterPro" id="IPR005501">
    <property type="entry name" value="LamB/YcsF/PxpA-like"/>
</dbReference>
<dbReference type="InterPro" id="IPR011330">
    <property type="entry name" value="Glyco_hydro/deAcase_b/a-brl"/>
</dbReference>
<dbReference type="PANTHER" id="PTHR30292:SF0">
    <property type="entry name" value="5-OXOPROLINASE SUBUNIT A"/>
    <property type="match status" value="1"/>
</dbReference>
<dbReference type="Proteomes" id="UP001596036">
    <property type="component" value="Unassembled WGS sequence"/>
</dbReference>
<dbReference type="SUPFAM" id="SSF88713">
    <property type="entry name" value="Glycoside hydrolase/deacetylase"/>
    <property type="match status" value="1"/>
</dbReference>
<dbReference type="NCBIfam" id="NF003816">
    <property type="entry name" value="PRK05406.1-5"/>
    <property type="match status" value="1"/>
</dbReference>
<dbReference type="Pfam" id="PF03746">
    <property type="entry name" value="LamB_YcsF"/>
    <property type="match status" value="1"/>
</dbReference>
<comment type="caution">
    <text evidence="1">The sequence shown here is derived from an EMBL/GenBank/DDBJ whole genome shotgun (WGS) entry which is preliminary data.</text>
</comment>
<proteinExistence type="predicted"/>
<dbReference type="PANTHER" id="PTHR30292">
    <property type="entry name" value="UNCHARACTERIZED PROTEIN YBGL-RELATED"/>
    <property type="match status" value="1"/>
</dbReference>
<evidence type="ECO:0000313" key="1">
    <source>
        <dbReference type="EMBL" id="MFC5569342.1"/>
    </source>
</evidence>
<gene>
    <name evidence="1" type="ORF">ACFPN1_04565</name>
</gene>
<name>A0ABW0SJU1_9GAMM</name>
<dbReference type="Gene3D" id="3.20.20.370">
    <property type="entry name" value="Glycoside hydrolase/deacetylase"/>
    <property type="match status" value="1"/>
</dbReference>
<organism evidence="1 2">
    <name type="scientific">Lysobacter yangpyeongensis</name>
    <dbReference type="NCBI Taxonomy" id="346182"/>
    <lineage>
        <taxon>Bacteria</taxon>
        <taxon>Pseudomonadati</taxon>
        <taxon>Pseudomonadota</taxon>
        <taxon>Gammaproteobacteria</taxon>
        <taxon>Lysobacterales</taxon>
        <taxon>Lysobacteraceae</taxon>
        <taxon>Lysobacter</taxon>
    </lineage>
</organism>
<evidence type="ECO:0000313" key="2">
    <source>
        <dbReference type="Proteomes" id="UP001596036"/>
    </source>
</evidence>
<dbReference type="NCBIfam" id="NF003814">
    <property type="entry name" value="PRK05406.1-3"/>
    <property type="match status" value="1"/>
</dbReference>
<dbReference type="RefSeq" id="WP_386753373.1">
    <property type="nucleotide sequence ID" value="NZ_JBHSNM010000001.1"/>
</dbReference>
<dbReference type="PROSITE" id="PS51257">
    <property type="entry name" value="PROKAR_LIPOPROTEIN"/>
    <property type="match status" value="1"/>
</dbReference>
<accession>A0ABW0SJU1</accession>
<reference evidence="2" key="1">
    <citation type="journal article" date="2019" name="Int. J. Syst. Evol. Microbiol.">
        <title>The Global Catalogue of Microorganisms (GCM) 10K type strain sequencing project: providing services to taxonomists for standard genome sequencing and annotation.</title>
        <authorList>
            <consortium name="The Broad Institute Genomics Platform"/>
            <consortium name="The Broad Institute Genome Sequencing Center for Infectious Disease"/>
            <person name="Wu L."/>
            <person name="Ma J."/>
        </authorList>
    </citation>
    <scope>NUCLEOTIDE SEQUENCE [LARGE SCALE GENOMIC DNA]</scope>
    <source>
        <strain evidence="2">KACC 11407</strain>
    </source>
</reference>
<keyword evidence="2" id="KW-1185">Reference proteome</keyword>
<protein>
    <submittedName>
        <fullName evidence="1">LamB/YcsF family protein</fullName>
    </submittedName>
</protein>
<dbReference type="EMBL" id="JBHSNM010000001">
    <property type="protein sequence ID" value="MFC5569342.1"/>
    <property type="molecule type" value="Genomic_DNA"/>
</dbReference>